<evidence type="ECO:0000313" key="3">
    <source>
        <dbReference type="Proteomes" id="UP001642409"/>
    </source>
</evidence>
<comment type="caution">
    <text evidence="1">The sequence shown here is derived from an EMBL/GenBank/DDBJ whole genome shotgun (WGS) entry which is preliminary data.</text>
</comment>
<dbReference type="AlphaFoldDB" id="A0AA86NMA5"/>
<proteinExistence type="predicted"/>
<dbReference type="EMBL" id="CAXDID020000261">
    <property type="protein sequence ID" value="CAL6066497.1"/>
    <property type="molecule type" value="Genomic_DNA"/>
</dbReference>
<evidence type="ECO:0000313" key="1">
    <source>
        <dbReference type="EMBL" id="CAI9922912.1"/>
    </source>
</evidence>
<reference evidence="1" key="1">
    <citation type="submission" date="2023-06" db="EMBL/GenBank/DDBJ databases">
        <authorList>
            <person name="Kurt Z."/>
        </authorList>
    </citation>
    <scope>NUCLEOTIDE SEQUENCE</scope>
</reference>
<accession>A0AA86NMA5</accession>
<dbReference type="EMBL" id="CATOUU010000264">
    <property type="protein sequence ID" value="CAI9922912.1"/>
    <property type="molecule type" value="Genomic_DNA"/>
</dbReference>
<evidence type="ECO:0000313" key="2">
    <source>
        <dbReference type="EMBL" id="CAL6066497.1"/>
    </source>
</evidence>
<dbReference type="Proteomes" id="UP001642409">
    <property type="component" value="Unassembled WGS sequence"/>
</dbReference>
<reference evidence="2 3" key="2">
    <citation type="submission" date="2024-07" db="EMBL/GenBank/DDBJ databases">
        <authorList>
            <person name="Akdeniz Z."/>
        </authorList>
    </citation>
    <scope>NUCLEOTIDE SEQUENCE [LARGE SCALE GENOMIC DNA]</scope>
</reference>
<gene>
    <name evidence="1" type="ORF">HINF_LOCUS10557</name>
    <name evidence="2" type="ORF">HINF_LOCUS52408</name>
</gene>
<name>A0AA86NMA5_9EUKA</name>
<keyword evidence="3" id="KW-1185">Reference proteome</keyword>
<protein>
    <submittedName>
        <fullName evidence="2">Hypothetical_protein</fullName>
    </submittedName>
</protein>
<organism evidence="1">
    <name type="scientific">Hexamita inflata</name>
    <dbReference type="NCBI Taxonomy" id="28002"/>
    <lineage>
        <taxon>Eukaryota</taxon>
        <taxon>Metamonada</taxon>
        <taxon>Diplomonadida</taxon>
        <taxon>Hexamitidae</taxon>
        <taxon>Hexamitinae</taxon>
        <taxon>Hexamita</taxon>
    </lineage>
</organism>
<sequence>MEFIQTSVNSSTKFKNILGNTNLSSLKFQCDIFKKLETLNTVLQEVILTANDAALISRNCRCTIFNSFLHEYIVDSKCFTFEDINFFMWNGTFYLKIESD</sequence>